<dbReference type="FunFam" id="1.10.287.130:FF:000038">
    <property type="entry name" value="Sensory transduction histidine kinase"/>
    <property type="match status" value="1"/>
</dbReference>
<dbReference type="Gene3D" id="3.30.565.10">
    <property type="entry name" value="Histidine kinase-like ATPase, C-terminal domain"/>
    <property type="match status" value="1"/>
</dbReference>
<name>A0A926VAK5_9CYAN</name>
<dbReference type="InterPro" id="IPR003594">
    <property type="entry name" value="HATPase_dom"/>
</dbReference>
<feature type="domain" description="PAS" evidence="24">
    <location>
        <begin position="839"/>
        <end position="884"/>
    </location>
</feature>
<evidence type="ECO:0000256" key="7">
    <source>
        <dbReference type="ARBA" id="ARBA00022553"/>
    </source>
</evidence>
<dbReference type="PANTHER" id="PTHR43047:SF72">
    <property type="entry name" value="OSMOSENSING HISTIDINE PROTEIN KINASE SLN1"/>
    <property type="match status" value="1"/>
</dbReference>
<dbReference type="SUPFAM" id="SSF47384">
    <property type="entry name" value="Homodimeric domain of signal transducing histidine kinase"/>
    <property type="match status" value="1"/>
</dbReference>
<dbReference type="Pfam" id="PF02518">
    <property type="entry name" value="HATPase_c"/>
    <property type="match status" value="1"/>
</dbReference>
<dbReference type="SMART" id="SM00086">
    <property type="entry name" value="PAC"/>
    <property type="match status" value="3"/>
</dbReference>
<keyword evidence="15" id="KW-0902">Two-component regulatory system</keyword>
<keyword evidence="8" id="KW-0808">Transferase</keyword>
<feature type="transmembrane region" description="Helical" evidence="21">
    <location>
        <begin position="349"/>
        <end position="369"/>
    </location>
</feature>
<evidence type="ECO:0000256" key="1">
    <source>
        <dbReference type="ARBA" id="ARBA00000085"/>
    </source>
</evidence>
<gene>
    <name evidence="27" type="ORF">H6G03_04020</name>
</gene>
<dbReference type="GO" id="GO:0000155">
    <property type="term" value="F:phosphorelay sensor kinase activity"/>
    <property type="evidence" value="ECO:0007669"/>
    <property type="project" value="InterPro"/>
</dbReference>
<dbReference type="Pfam" id="PF08447">
    <property type="entry name" value="PAS_3"/>
    <property type="match status" value="2"/>
</dbReference>
<evidence type="ECO:0000256" key="19">
    <source>
        <dbReference type="PROSITE-ProRule" id="PRU00169"/>
    </source>
</evidence>
<keyword evidence="5" id="KW-1003">Cell membrane</keyword>
<proteinExistence type="inferred from homology"/>
<keyword evidence="6" id="KW-0997">Cell inner membrane</keyword>
<organism evidence="27 28">
    <name type="scientific">Aerosakkonema funiforme FACHB-1375</name>
    <dbReference type="NCBI Taxonomy" id="2949571"/>
    <lineage>
        <taxon>Bacteria</taxon>
        <taxon>Bacillati</taxon>
        <taxon>Cyanobacteriota</taxon>
        <taxon>Cyanophyceae</taxon>
        <taxon>Oscillatoriophycideae</taxon>
        <taxon>Aerosakkonematales</taxon>
        <taxon>Aerosakkonemataceae</taxon>
        <taxon>Aerosakkonema</taxon>
    </lineage>
</organism>
<evidence type="ECO:0000256" key="2">
    <source>
        <dbReference type="ARBA" id="ARBA00004429"/>
    </source>
</evidence>
<keyword evidence="14 21" id="KW-1133">Transmembrane helix</keyword>
<feature type="coiled-coil region" evidence="20">
    <location>
        <begin position="1044"/>
        <end position="1078"/>
    </location>
</feature>
<evidence type="ECO:0000259" key="24">
    <source>
        <dbReference type="PROSITE" id="PS50112"/>
    </source>
</evidence>
<evidence type="ECO:0000256" key="12">
    <source>
        <dbReference type="ARBA" id="ARBA00022777"/>
    </source>
</evidence>
<evidence type="ECO:0000256" key="15">
    <source>
        <dbReference type="ARBA" id="ARBA00023012"/>
    </source>
</evidence>
<dbReference type="FunFam" id="3.30.565.10:FF:000010">
    <property type="entry name" value="Sensor histidine kinase RcsC"/>
    <property type="match status" value="1"/>
</dbReference>
<dbReference type="EC" id="2.7.13.3" evidence="4"/>
<keyword evidence="12" id="KW-0418">Kinase</keyword>
<reference evidence="27" key="1">
    <citation type="journal article" date="2015" name="ISME J.">
        <title>Draft Genome Sequence of Streptomyces incarnatus NRRL8089, which Produces the Nucleoside Antibiotic Sinefungin.</title>
        <authorList>
            <person name="Oshima K."/>
            <person name="Hattori M."/>
            <person name="Shimizu H."/>
            <person name="Fukuda K."/>
            <person name="Nemoto M."/>
            <person name="Inagaki K."/>
            <person name="Tamura T."/>
        </authorList>
    </citation>
    <scope>NUCLEOTIDE SEQUENCE</scope>
    <source>
        <strain evidence="27">FACHB-1375</strain>
    </source>
</reference>
<dbReference type="SMART" id="SM00448">
    <property type="entry name" value="REC"/>
    <property type="match status" value="1"/>
</dbReference>
<dbReference type="InterPro" id="IPR036890">
    <property type="entry name" value="HATPase_C_sf"/>
</dbReference>
<feature type="domain" description="PAC" evidence="25">
    <location>
        <begin position="887"/>
        <end position="939"/>
    </location>
</feature>
<dbReference type="PROSITE" id="PS50110">
    <property type="entry name" value="RESPONSE_REGULATORY"/>
    <property type="match status" value="1"/>
</dbReference>
<dbReference type="InterPro" id="IPR000700">
    <property type="entry name" value="PAS-assoc_C"/>
</dbReference>
<evidence type="ECO:0000256" key="10">
    <source>
        <dbReference type="ARBA" id="ARBA00022737"/>
    </source>
</evidence>
<comment type="subcellular location">
    <subcellularLocation>
        <location evidence="2">Cell inner membrane</location>
        <topology evidence="2">Multi-pass membrane protein</topology>
    </subcellularLocation>
</comment>
<feature type="domain" description="PAC" evidence="25">
    <location>
        <begin position="637"/>
        <end position="691"/>
    </location>
</feature>
<dbReference type="InterPro" id="IPR005467">
    <property type="entry name" value="His_kinase_dom"/>
</dbReference>
<comment type="catalytic activity">
    <reaction evidence="1">
        <text>ATP + protein L-histidine = ADP + protein N-phospho-L-histidine.</text>
        <dbReference type="EC" id="2.7.13.3"/>
    </reaction>
</comment>
<dbReference type="Gene3D" id="3.40.50.2300">
    <property type="match status" value="1"/>
</dbReference>
<dbReference type="PROSITE" id="PS50109">
    <property type="entry name" value="HIS_KIN"/>
    <property type="match status" value="1"/>
</dbReference>
<feature type="domain" description="PAC" evidence="25">
    <location>
        <begin position="511"/>
        <end position="563"/>
    </location>
</feature>
<dbReference type="PROSITE" id="PS50885">
    <property type="entry name" value="HAMP"/>
    <property type="match status" value="1"/>
</dbReference>
<evidence type="ECO:0000256" key="16">
    <source>
        <dbReference type="ARBA" id="ARBA00023136"/>
    </source>
</evidence>
<keyword evidence="20" id="KW-0175">Coiled coil</keyword>
<keyword evidence="7 19" id="KW-0597">Phosphoprotein</keyword>
<evidence type="ECO:0000313" key="27">
    <source>
        <dbReference type="EMBL" id="MBD2180287.1"/>
    </source>
</evidence>
<protein>
    <recommendedName>
        <fullName evidence="18">Circadian input-output histidine kinase CikA</fullName>
        <ecNumber evidence="4">2.7.13.3</ecNumber>
    </recommendedName>
</protein>
<dbReference type="InterPro" id="IPR011006">
    <property type="entry name" value="CheY-like_superfamily"/>
</dbReference>
<reference evidence="27" key="2">
    <citation type="submission" date="2020-08" db="EMBL/GenBank/DDBJ databases">
        <authorList>
            <person name="Chen M."/>
            <person name="Teng W."/>
            <person name="Zhao L."/>
            <person name="Hu C."/>
            <person name="Zhou Y."/>
            <person name="Han B."/>
            <person name="Song L."/>
            <person name="Shu W."/>
        </authorList>
    </citation>
    <scope>NUCLEOTIDE SEQUENCE</scope>
    <source>
        <strain evidence="27">FACHB-1375</strain>
    </source>
</reference>
<dbReference type="InterPro" id="IPR000014">
    <property type="entry name" value="PAS"/>
</dbReference>
<dbReference type="InterPro" id="IPR003661">
    <property type="entry name" value="HisK_dim/P_dom"/>
</dbReference>
<dbReference type="GO" id="GO:0005524">
    <property type="term" value="F:ATP binding"/>
    <property type="evidence" value="ECO:0007669"/>
    <property type="project" value="UniProtKB-KW"/>
</dbReference>
<keyword evidence="28" id="KW-1185">Reference proteome</keyword>
<dbReference type="NCBIfam" id="TIGR00229">
    <property type="entry name" value="sensory_box"/>
    <property type="match status" value="4"/>
</dbReference>
<dbReference type="RefSeq" id="WP_190462303.1">
    <property type="nucleotide sequence ID" value="NZ_JACJPW010000006.1"/>
</dbReference>
<dbReference type="PRINTS" id="PR00344">
    <property type="entry name" value="BCTRLSENSOR"/>
</dbReference>
<comment type="caution">
    <text evidence="27">The sequence shown here is derived from an EMBL/GenBank/DDBJ whole genome shotgun (WGS) entry which is preliminary data.</text>
</comment>
<feature type="domain" description="HAMP" evidence="26">
    <location>
        <begin position="370"/>
        <end position="423"/>
    </location>
</feature>
<feature type="domain" description="Response regulatory" evidence="23">
    <location>
        <begin position="1325"/>
        <end position="1440"/>
    </location>
</feature>
<dbReference type="CDD" id="cd12913">
    <property type="entry name" value="PDC1_MCP_like"/>
    <property type="match status" value="1"/>
</dbReference>
<dbReference type="FunFam" id="2.10.70.100:FF:000001">
    <property type="entry name" value="Sensory transduction histidine kinase"/>
    <property type="match status" value="1"/>
</dbReference>
<dbReference type="SMART" id="SM00387">
    <property type="entry name" value="HATPase_c"/>
    <property type="match status" value="1"/>
</dbReference>
<dbReference type="InterPro" id="IPR001789">
    <property type="entry name" value="Sig_transdc_resp-reg_receiver"/>
</dbReference>
<accession>A0A926VAK5</accession>
<dbReference type="GO" id="GO:0005886">
    <property type="term" value="C:plasma membrane"/>
    <property type="evidence" value="ECO:0007669"/>
    <property type="project" value="UniProtKB-SubCell"/>
</dbReference>
<dbReference type="SMART" id="SM00304">
    <property type="entry name" value="HAMP"/>
    <property type="match status" value="1"/>
</dbReference>
<dbReference type="InterPro" id="IPR003660">
    <property type="entry name" value="HAMP_dom"/>
</dbReference>
<sequence>MRSFLPFHRLKIPLRLILVVPFVLLVAIAVGLTNYFSLQNSRSEVEQLAHQLMIEVGDRVHLYLDHYLEQPEQIDRSNANAVRFGQLDPQNINAVERHLIWQISNFDNIQSILYANEEGDLRIVESIDGKLILKIANNPDIRKFEQYAINSNGQLSKFIKMGQSPQNGEIRQQPWYKLAKQTKREIWSSVYTSGDGTEIHIKAILPIYNVNKKFVGAFEFNLNLSKLNDFINQLQLRNTGVVFLMENDGSLIASSTDELPFIKTRDGKFKRILATQSQNPLIQAVSRNIKSQFNLNEIDRLQQWQFIENGKTYFSQVKPYKDKYGLNWSIVTVVPKSDFMAKIDINTQYTIRLTVLAAIITILLGILIANRIARPILTLSETSAAIAQGNLNVQIPEHLPVRELDRMARSFNQMAQQLREGFDRIQTNLRESEAKLSDIINSPIASIIQLRIFANGNWNIEYLSRGCESIFGYKPQEFLEDKSIWMSRILPEDLETIILPLFSEVFAEKTVSFEYRFYHKDGSLRWLGARLTSRYDRVADCWFVNQFTIDISDRKTLERELAFREAQLNVLFNSAPLGINIIDDRLQFVKVNESLAEINGVPMSEHIGKTIREILPQLAPIVEPIYQQVLTTGQPILNLEVSGEVPLQPGGIRYWLASYFPIPNPENNAVWVGTVVVDITERKLAEQALQKSEATNKALIAAIPDLLIRMSRNGNYLDFYAGSNFHIINPHQKREGVNLFDILPADRAQERLNYIQQALEIGEIQTYEQQILVEGKLQHEETRIVPIEGDEVLVIVRDITARKQAEEALRQSESALAEAQKISHLGNWSFDLINQKIVWSEETFRIYGVEPSQLEPSYQKLLEFTHPDDIKLLEHNVKYAIAEGKNYEHEIRIFRPDGSMRYTLGKGQAVFDEAGQVVKLFGTVQDITERKLAEQALQKSEATNRALIAAIPDLLVRMRRDGTYLDDFYAEEDFNILYSQQEQKKITIFDVLPADRAQKRFNYIQRAIETGEVQTYEQKLQIEDKLHYEETRIVPIQTDEVLLIVRDITARKQAEAELQKAKEAAEAANRAKSEFLANMSHEIRTPMNAILGFCDLLQNCITESQPRFYLQSIAASGKTLLALINDILDLSKIEAGKLQLHHEPLNLRVLVQEICLIFSQKAQEKQLSLLSEIDENLPTAILFDEVRLRQILFNVVGNALKFTESGSIKISARSQTRISENSVCLEIAVADTGIGIPSDQQNSIFDAFLQVEGQSTRKYGGTGLGLAIVKRLTQLLGGKVTLQSQLGHGSTFTFTFPEVSVTNSTTESTVQSDLDNNLDIFKATTILAVDDVPSNLNLLQGYFAGTKHNLLLAKDGLEAINVALTHDIDLILLDWRMPNMDGGETSKFLQKDDRTKHIPIIMVTASVLKEEQEALRSLCHGFLLKPVSLQQLISELRKFLTLDETYLKSHPEKAAIVPVSDISKMSPDALEQLPELLEKLQIEAETVLPNLCNSMIRRDLKKFAQRLKEWGTQYNCSLLLNYAETLVKQIDEFDFDRIPDTLKKFPDTIAALAKINITRG</sequence>
<evidence type="ECO:0000313" key="28">
    <source>
        <dbReference type="Proteomes" id="UP000641646"/>
    </source>
</evidence>
<dbReference type="EMBL" id="JACJPW010000006">
    <property type="protein sequence ID" value="MBD2180287.1"/>
    <property type="molecule type" value="Genomic_DNA"/>
</dbReference>
<feature type="domain" description="Histidine kinase" evidence="22">
    <location>
        <begin position="1078"/>
        <end position="1300"/>
    </location>
</feature>
<dbReference type="InterPro" id="IPR033479">
    <property type="entry name" value="dCache_1"/>
</dbReference>
<dbReference type="SUPFAM" id="SSF55874">
    <property type="entry name" value="ATPase domain of HSP90 chaperone/DNA topoisomerase II/histidine kinase"/>
    <property type="match status" value="1"/>
</dbReference>
<dbReference type="PROSITE" id="PS50113">
    <property type="entry name" value="PAC"/>
    <property type="match status" value="3"/>
</dbReference>
<evidence type="ECO:0000256" key="11">
    <source>
        <dbReference type="ARBA" id="ARBA00022741"/>
    </source>
</evidence>
<evidence type="ECO:0000256" key="13">
    <source>
        <dbReference type="ARBA" id="ARBA00022840"/>
    </source>
</evidence>
<dbReference type="SMART" id="SM00091">
    <property type="entry name" value="PAS"/>
    <property type="match status" value="4"/>
</dbReference>
<dbReference type="SMART" id="SM00388">
    <property type="entry name" value="HisKA"/>
    <property type="match status" value="1"/>
</dbReference>
<evidence type="ECO:0000259" key="22">
    <source>
        <dbReference type="PROSITE" id="PS50109"/>
    </source>
</evidence>
<evidence type="ECO:0000256" key="3">
    <source>
        <dbReference type="ARBA" id="ARBA00006402"/>
    </source>
</evidence>
<dbReference type="CDD" id="cd00130">
    <property type="entry name" value="PAS"/>
    <property type="match status" value="2"/>
</dbReference>
<feature type="domain" description="PAS" evidence="24">
    <location>
        <begin position="564"/>
        <end position="633"/>
    </location>
</feature>
<evidence type="ECO:0000259" key="26">
    <source>
        <dbReference type="PROSITE" id="PS50885"/>
    </source>
</evidence>
<keyword evidence="11" id="KW-0547">Nucleotide-binding</keyword>
<keyword evidence="10" id="KW-0677">Repeat</keyword>
<feature type="transmembrane region" description="Helical" evidence="21">
    <location>
        <begin position="12"/>
        <end position="32"/>
    </location>
</feature>
<evidence type="ECO:0000256" key="5">
    <source>
        <dbReference type="ARBA" id="ARBA00022475"/>
    </source>
</evidence>
<evidence type="ECO:0000256" key="21">
    <source>
        <dbReference type="SAM" id="Phobius"/>
    </source>
</evidence>
<dbReference type="InterPro" id="IPR013656">
    <property type="entry name" value="PAS_4"/>
</dbReference>
<dbReference type="InterPro" id="IPR036097">
    <property type="entry name" value="HisK_dim/P_sf"/>
</dbReference>
<dbReference type="Gene3D" id="1.10.287.130">
    <property type="match status" value="1"/>
</dbReference>
<dbReference type="InterPro" id="IPR004358">
    <property type="entry name" value="Sig_transdc_His_kin-like_C"/>
</dbReference>
<dbReference type="Pfam" id="PF08448">
    <property type="entry name" value="PAS_4"/>
    <property type="match status" value="2"/>
</dbReference>
<dbReference type="Proteomes" id="UP000641646">
    <property type="component" value="Unassembled WGS sequence"/>
</dbReference>
<dbReference type="Gene3D" id="3.30.450.20">
    <property type="entry name" value="PAS domain"/>
    <property type="match status" value="7"/>
</dbReference>
<keyword evidence="13" id="KW-0067">ATP-binding</keyword>
<dbReference type="PROSITE" id="PS50112">
    <property type="entry name" value="PAS"/>
    <property type="match status" value="3"/>
</dbReference>
<dbReference type="CDD" id="cd06225">
    <property type="entry name" value="HAMP"/>
    <property type="match status" value="1"/>
</dbReference>
<keyword evidence="17" id="KW-0131">Cell cycle</keyword>
<dbReference type="CDD" id="cd00082">
    <property type="entry name" value="HisKA"/>
    <property type="match status" value="1"/>
</dbReference>
<dbReference type="Pfam" id="PF00512">
    <property type="entry name" value="HisKA"/>
    <property type="match status" value="1"/>
</dbReference>
<dbReference type="InterPro" id="IPR035965">
    <property type="entry name" value="PAS-like_dom_sf"/>
</dbReference>
<dbReference type="Pfam" id="PF02743">
    <property type="entry name" value="dCache_1"/>
    <property type="match status" value="1"/>
</dbReference>
<evidence type="ECO:0000256" key="14">
    <source>
        <dbReference type="ARBA" id="ARBA00022989"/>
    </source>
</evidence>
<evidence type="ECO:0000259" key="25">
    <source>
        <dbReference type="PROSITE" id="PS50113"/>
    </source>
</evidence>
<keyword evidence="16 21" id="KW-0472">Membrane</keyword>
<evidence type="ECO:0000256" key="17">
    <source>
        <dbReference type="ARBA" id="ARBA00023306"/>
    </source>
</evidence>
<evidence type="ECO:0000256" key="9">
    <source>
        <dbReference type="ARBA" id="ARBA00022692"/>
    </source>
</evidence>
<evidence type="ECO:0000256" key="8">
    <source>
        <dbReference type="ARBA" id="ARBA00022679"/>
    </source>
</evidence>
<dbReference type="InterPro" id="IPR013655">
    <property type="entry name" value="PAS_fold_3"/>
</dbReference>
<dbReference type="Gene3D" id="2.10.70.100">
    <property type="match status" value="1"/>
</dbReference>
<dbReference type="SUPFAM" id="SSF55785">
    <property type="entry name" value="PYP-like sensor domain (PAS domain)"/>
    <property type="match status" value="5"/>
</dbReference>
<evidence type="ECO:0000256" key="20">
    <source>
        <dbReference type="SAM" id="Coils"/>
    </source>
</evidence>
<dbReference type="SUPFAM" id="SSF158472">
    <property type="entry name" value="HAMP domain-like"/>
    <property type="match status" value="1"/>
</dbReference>
<dbReference type="Gene3D" id="6.10.340.10">
    <property type="match status" value="1"/>
</dbReference>
<feature type="modified residue" description="4-aspartylphosphate" evidence="19">
    <location>
        <position position="1374"/>
    </location>
</feature>
<evidence type="ECO:0000256" key="18">
    <source>
        <dbReference type="ARBA" id="ARBA00074306"/>
    </source>
</evidence>
<dbReference type="CDD" id="cd16922">
    <property type="entry name" value="HATPase_EvgS-ArcB-TorS-like"/>
    <property type="match status" value="1"/>
</dbReference>
<dbReference type="SUPFAM" id="SSF52172">
    <property type="entry name" value="CheY-like"/>
    <property type="match status" value="1"/>
</dbReference>
<feature type="domain" description="PAS" evidence="24">
    <location>
        <begin position="432"/>
        <end position="497"/>
    </location>
</feature>
<dbReference type="GO" id="GO:0009927">
    <property type="term" value="F:histidine phosphotransfer kinase activity"/>
    <property type="evidence" value="ECO:0007669"/>
    <property type="project" value="TreeGrafter"/>
</dbReference>
<evidence type="ECO:0000256" key="6">
    <source>
        <dbReference type="ARBA" id="ARBA00022519"/>
    </source>
</evidence>
<evidence type="ECO:0000256" key="4">
    <source>
        <dbReference type="ARBA" id="ARBA00012438"/>
    </source>
</evidence>
<comment type="similarity">
    <text evidence="3">In the N-terminal section; belongs to the phytochrome family.</text>
</comment>
<evidence type="ECO:0000259" key="23">
    <source>
        <dbReference type="PROSITE" id="PS50110"/>
    </source>
</evidence>
<dbReference type="PANTHER" id="PTHR43047">
    <property type="entry name" value="TWO-COMPONENT HISTIDINE PROTEIN KINASE"/>
    <property type="match status" value="1"/>
</dbReference>
<dbReference type="Pfam" id="PF00072">
    <property type="entry name" value="Response_reg"/>
    <property type="match status" value="1"/>
</dbReference>
<keyword evidence="9 21" id="KW-0812">Transmembrane</keyword>
<dbReference type="Pfam" id="PF00672">
    <property type="entry name" value="HAMP"/>
    <property type="match status" value="1"/>
</dbReference>
<dbReference type="InterPro" id="IPR001610">
    <property type="entry name" value="PAC"/>
</dbReference>